<reference evidence="3" key="1">
    <citation type="submission" date="2016-06" db="EMBL/GenBank/DDBJ databases">
        <title>Parallel loss of symbiosis genes in relatives of nitrogen-fixing non-legume Parasponia.</title>
        <authorList>
            <person name="Van Velzen R."/>
            <person name="Holmer R."/>
            <person name="Bu F."/>
            <person name="Rutten L."/>
            <person name="Van Zeijl A."/>
            <person name="Liu W."/>
            <person name="Santuari L."/>
            <person name="Cao Q."/>
            <person name="Sharma T."/>
            <person name="Shen D."/>
            <person name="Roswanjaya Y."/>
            <person name="Wardhani T."/>
            <person name="Kalhor M.S."/>
            <person name="Jansen J."/>
            <person name="Van den Hoogen J."/>
            <person name="Gungor B."/>
            <person name="Hartog M."/>
            <person name="Hontelez J."/>
            <person name="Verver J."/>
            <person name="Yang W.-C."/>
            <person name="Schijlen E."/>
            <person name="Repin R."/>
            <person name="Schilthuizen M."/>
            <person name="Schranz E."/>
            <person name="Heidstra R."/>
            <person name="Miyata K."/>
            <person name="Fedorova E."/>
            <person name="Kohlen W."/>
            <person name="Bisseling T."/>
            <person name="Smit S."/>
            <person name="Geurts R."/>
        </authorList>
    </citation>
    <scope>NUCLEOTIDE SEQUENCE [LARGE SCALE GENOMIC DNA]</scope>
    <source>
        <strain evidence="3">cv. RG33-2</strain>
    </source>
</reference>
<feature type="region of interest" description="Disordered" evidence="1">
    <location>
        <begin position="227"/>
        <end position="255"/>
    </location>
</feature>
<sequence length="255" mass="28113">MSPKLDRYTTSYLLSGYAFNAFKLRNHVDSRSQEDSDDNSLCPKEGPVTAIDEQQLLSHVVVRMEESRLMDDKSHYHSSDYDIIGAHGLGLNATNQKQGAHGLVREEARVSSFKDHGVHGLIGEAARVFGGVVQQTAADIHMHGDASGLGLAKRGYTTIDSSMVGVSRDTLLTSSNDQGNENVFKGPQEEHTKYHFRGKDSSFIHESTNDSLNTSDLSPTKVFASKDEGWQEVQSKKKKKAAQAQFTRPITRSSK</sequence>
<protein>
    <submittedName>
        <fullName evidence="2">Uncharacterized protein</fullName>
    </submittedName>
</protein>
<comment type="caution">
    <text evidence="2">The sequence shown here is derived from an EMBL/GenBank/DDBJ whole genome shotgun (WGS) entry which is preliminary data.</text>
</comment>
<dbReference type="STRING" id="63057.A0A2P5CNB3"/>
<feature type="non-terminal residue" evidence="2">
    <location>
        <position position="255"/>
    </location>
</feature>
<gene>
    <name evidence="2" type="ORF">TorRG33x02_278980</name>
</gene>
<feature type="compositionally biased region" description="Polar residues" evidence="1">
    <location>
        <begin position="246"/>
        <end position="255"/>
    </location>
</feature>
<evidence type="ECO:0000313" key="3">
    <source>
        <dbReference type="Proteomes" id="UP000237000"/>
    </source>
</evidence>
<accession>A0A2P5CNB3</accession>
<proteinExistence type="predicted"/>
<dbReference type="EMBL" id="JXTC01000346">
    <property type="protein sequence ID" value="PON62524.1"/>
    <property type="molecule type" value="Genomic_DNA"/>
</dbReference>
<dbReference type="Proteomes" id="UP000237000">
    <property type="component" value="Unassembled WGS sequence"/>
</dbReference>
<organism evidence="2 3">
    <name type="scientific">Trema orientale</name>
    <name type="common">Charcoal tree</name>
    <name type="synonym">Celtis orientalis</name>
    <dbReference type="NCBI Taxonomy" id="63057"/>
    <lineage>
        <taxon>Eukaryota</taxon>
        <taxon>Viridiplantae</taxon>
        <taxon>Streptophyta</taxon>
        <taxon>Embryophyta</taxon>
        <taxon>Tracheophyta</taxon>
        <taxon>Spermatophyta</taxon>
        <taxon>Magnoliopsida</taxon>
        <taxon>eudicotyledons</taxon>
        <taxon>Gunneridae</taxon>
        <taxon>Pentapetalae</taxon>
        <taxon>rosids</taxon>
        <taxon>fabids</taxon>
        <taxon>Rosales</taxon>
        <taxon>Cannabaceae</taxon>
        <taxon>Trema</taxon>
    </lineage>
</organism>
<dbReference type="InParanoid" id="A0A2P5CNB3"/>
<dbReference type="AlphaFoldDB" id="A0A2P5CNB3"/>
<evidence type="ECO:0000256" key="1">
    <source>
        <dbReference type="SAM" id="MobiDB-lite"/>
    </source>
</evidence>
<name>A0A2P5CNB3_TREOI</name>
<evidence type="ECO:0000313" key="2">
    <source>
        <dbReference type="EMBL" id="PON62524.1"/>
    </source>
</evidence>
<keyword evidence="3" id="KW-1185">Reference proteome</keyword>